<dbReference type="KEGG" id="abp:AGABI1DRAFT88999"/>
<feature type="region of interest" description="Disordered" evidence="1">
    <location>
        <begin position="67"/>
        <end position="191"/>
    </location>
</feature>
<name>K5XL27_AGABU</name>
<sequence>MVLQRPCLPPLAAKYPVGKHRKRENQLRYASLSYTGTLTDVEFADDPSHSIRELEAIKLWVHHQRLSRCGGSSSKGGSKYPSHQGSGGGSGDTSDDNQRGGVPGSSRQNQPQLLVAEKANSRNKGVSNSSSVKQTVNHCNRQSDAGEGTHGNSSGGIATRNAAYGGSGSDKGPGQWQNGGGIMDNLNRPHL</sequence>
<feature type="compositionally biased region" description="Polar residues" evidence="1">
    <location>
        <begin position="122"/>
        <end position="143"/>
    </location>
</feature>
<protein>
    <submittedName>
        <fullName evidence="2">Uncharacterized protein</fullName>
    </submittedName>
</protein>
<organism evidence="2 3">
    <name type="scientific">Agaricus bisporus var. burnettii (strain JB137-S8 / ATCC MYA-4627 / FGSC 10392)</name>
    <name type="common">White button mushroom</name>
    <dbReference type="NCBI Taxonomy" id="597362"/>
    <lineage>
        <taxon>Eukaryota</taxon>
        <taxon>Fungi</taxon>
        <taxon>Dikarya</taxon>
        <taxon>Basidiomycota</taxon>
        <taxon>Agaricomycotina</taxon>
        <taxon>Agaricomycetes</taxon>
        <taxon>Agaricomycetidae</taxon>
        <taxon>Agaricales</taxon>
        <taxon>Agaricineae</taxon>
        <taxon>Agaricaceae</taxon>
        <taxon>Agaricus</taxon>
    </lineage>
</organism>
<evidence type="ECO:0000313" key="3">
    <source>
        <dbReference type="Proteomes" id="UP000008493"/>
    </source>
</evidence>
<evidence type="ECO:0000313" key="2">
    <source>
        <dbReference type="EMBL" id="EKM84263.1"/>
    </source>
</evidence>
<dbReference type="HOGENOM" id="CLU_1421055_0_0_1"/>
<evidence type="ECO:0000256" key="1">
    <source>
        <dbReference type="SAM" id="MobiDB-lite"/>
    </source>
</evidence>
<feature type="compositionally biased region" description="Low complexity" evidence="1">
    <location>
        <begin position="70"/>
        <end position="79"/>
    </location>
</feature>
<dbReference type="GeneID" id="18832304"/>
<accession>K5XL27</accession>
<dbReference type="InParanoid" id="K5XL27"/>
<proteinExistence type="predicted"/>
<dbReference type="EMBL" id="JH971385">
    <property type="protein sequence ID" value="EKM84263.1"/>
    <property type="molecule type" value="Genomic_DNA"/>
</dbReference>
<dbReference type="Proteomes" id="UP000008493">
    <property type="component" value="Unassembled WGS sequence"/>
</dbReference>
<gene>
    <name evidence="2" type="ORF">AGABI1DRAFT_88999</name>
</gene>
<dbReference type="RefSeq" id="XP_007325896.1">
    <property type="nucleotide sequence ID" value="XM_007325834.1"/>
</dbReference>
<dbReference type="AlphaFoldDB" id="K5XL27"/>
<reference evidence="3" key="1">
    <citation type="journal article" date="2012" name="Proc. Natl. Acad. Sci. U.S.A.">
        <title>Genome sequence of the button mushroom Agaricus bisporus reveals mechanisms governing adaptation to a humic-rich ecological niche.</title>
        <authorList>
            <person name="Morin E."/>
            <person name="Kohler A."/>
            <person name="Baker A.R."/>
            <person name="Foulongne-Oriol M."/>
            <person name="Lombard V."/>
            <person name="Nagy L.G."/>
            <person name="Ohm R.A."/>
            <person name="Patyshakuliyeva A."/>
            <person name="Brun A."/>
            <person name="Aerts A.L."/>
            <person name="Bailey A.M."/>
            <person name="Billette C."/>
            <person name="Coutinho P.M."/>
            <person name="Deakin G."/>
            <person name="Doddapaneni H."/>
            <person name="Floudas D."/>
            <person name="Grimwood J."/>
            <person name="Hilden K."/>
            <person name="Kuees U."/>
            <person name="LaButti K.M."/>
            <person name="Lapidus A."/>
            <person name="Lindquist E.A."/>
            <person name="Lucas S.M."/>
            <person name="Murat C."/>
            <person name="Riley R.W."/>
            <person name="Salamov A.A."/>
            <person name="Schmutz J."/>
            <person name="Subramanian V."/>
            <person name="Woesten H.A.B."/>
            <person name="Xu J."/>
            <person name="Eastwood D.C."/>
            <person name="Foster G.D."/>
            <person name="Sonnenberg A.S."/>
            <person name="Cullen D."/>
            <person name="de Vries R.P."/>
            <person name="Lundell T."/>
            <person name="Hibbett D.S."/>
            <person name="Henrissat B."/>
            <person name="Burton K.S."/>
            <person name="Kerrigan R.W."/>
            <person name="Challen M.P."/>
            <person name="Grigoriev I.V."/>
            <person name="Martin F."/>
        </authorList>
    </citation>
    <scope>NUCLEOTIDE SEQUENCE [LARGE SCALE GENOMIC DNA]</scope>
    <source>
        <strain evidence="3">JB137-S8 / ATCC MYA-4627 / FGSC 10392</strain>
    </source>
</reference>
<feature type="compositionally biased region" description="Gly residues" evidence="1">
    <location>
        <begin position="165"/>
        <end position="182"/>
    </location>
</feature>
<keyword evidence="3" id="KW-1185">Reference proteome</keyword>